<dbReference type="NCBIfam" id="TIGR00615">
    <property type="entry name" value="recR"/>
    <property type="match status" value="1"/>
</dbReference>
<dbReference type="GO" id="GO:0008270">
    <property type="term" value="F:zinc ion binding"/>
    <property type="evidence" value="ECO:0007669"/>
    <property type="project" value="UniProtKB-KW"/>
</dbReference>
<dbReference type="GO" id="GO:0003677">
    <property type="term" value="F:DNA binding"/>
    <property type="evidence" value="ECO:0007669"/>
    <property type="project" value="UniProtKB-UniRule"/>
</dbReference>
<dbReference type="Gene3D" id="1.10.8.420">
    <property type="entry name" value="RecR Domain 1"/>
    <property type="match status" value="1"/>
</dbReference>
<dbReference type="InterPro" id="IPR006171">
    <property type="entry name" value="TOPRIM_dom"/>
</dbReference>
<dbReference type="SUPFAM" id="SSF111304">
    <property type="entry name" value="Recombination protein RecR"/>
    <property type="match status" value="1"/>
</dbReference>
<dbReference type="Pfam" id="PF02132">
    <property type="entry name" value="RecR_ZnF"/>
    <property type="match status" value="1"/>
</dbReference>
<dbReference type="PROSITE" id="PS01300">
    <property type="entry name" value="RECR"/>
    <property type="match status" value="1"/>
</dbReference>
<evidence type="ECO:0000256" key="2">
    <source>
        <dbReference type="ARBA" id="ARBA00022763"/>
    </source>
</evidence>
<comment type="caution">
    <text evidence="9">The sequence shown here is derived from an EMBL/GenBank/DDBJ whole genome shotgun (WGS) entry which is preliminary data.</text>
</comment>
<dbReference type="Proteomes" id="UP000231282">
    <property type="component" value="Unassembled WGS sequence"/>
</dbReference>
<dbReference type="InterPro" id="IPR015967">
    <property type="entry name" value="Rcmb_RecR_Znf"/>
</dbReference>
<sequence length="205" mass="23197">MRLPKAIEKLINSFEQLPGIGPKTAARLTFYLLHTPQAFLDNFGEAIGNLKKNTVECSICHNVSETDPCSVCVDPNRDKRVICVVEQPLDILSIERTNQYRGVYHVLHGVINPLQNVSPEEIKIGELINRVRSNEQILEIILATGSGMEGEATAMYIKKRLEEENEERQNKFKITRMGQGLPVGADLEYADEMTLQRALEGRREY</sequence>
<dbReference type="Gene3D" id="3.40.1360.10">
    <property type="match status" value="1"/>
</dbReference>
<dbReference type="PROSITE" id="PS50880">
    <property type="entry name" value="TOPRIM"/>
    <property type="match status" value="1"/>
</dbReference>
<dbReference type="PANTHER" id="PTHR30446:SF0">
    <property type="entry name" value="RECOMBINATION PROTEIN RECR"/>
    <property type="match status" value="1"/>
</dbReference>
<dbReference type="Pfam" id="PF13662">
    <property type="entry name" value="Toprim_4"/>
    <property type="match status" value="1"/>
</dbReference>
<dbReference type="AlphaFoldDB" id="A0A2H0WR04"/>
<dbReference type="CDD" id="cd01025">
    <property type="entry name" value="TOPRIM_recR"/>
    <property type="match status" value="1"/>
</dbReference>
<dbReference type="InterPro" id="IPR000093">
    <property type="entry name" value="DNA_Rcmb_RecR"/>
</dbReference>
<dbReference type="Gene3D" id="6.10.250.240">
    <property type="match status" value="1"/>
</dbReference>
<dbReference type="HAMAP" id="MF_00017">
    <property type="entry name" value="RecR"/>
    <property type="match status" value="1"/>
</dbReference>
<dbReference type="EMBL" id="PEZH01000038">
    <property type="protein sequence ID" value="PIS15057.1"/>
    <property type="molecule type" value="Genomic_DNA"/>
</dbReference>
<organism evidence="9 10">
    <name type="scientific">Candidatus Shapirobacteria bacterium CG09_land_8_20_14_0_10_38_17</name>
    <dbReference type="NCBI Taxonomy" id="1974884"/>
    <lineage>
        <taxon>Bacteria</taxon>
        <taxon>Candidatus Shapironibacteriota</taxon>
    </lineage>
</organism>
<reference evidence="10" key="1">
    <citation type="submission" date="2017-09" db="EMBL/GenBank/DDBJ databases">
        <title>Depth-based differentiation of microbial function through sediment-hosted aquifers and enrichment of novel symbionts in the deep terrestrial subsurface.</title>
        <authorList>
            <person name="Probst A.J."/>
            <person name="Ladd B."/>
            <person name="Jarett J.K."/>
            <person name="Geller-Mcgrath D.E."/>
            <person name="Sieber C.M.K."/>
            <person name="Emerson J.B."/>
            <person name="Anantharaman K."/>
            <person name="Thomas B.C."/>
            <person name="Malmstrom R."/>
            <person name="Stieglmeier M."/>
            <person name="Klingl A."/>
            <person name="Woyke T."/>
            <person name="Ryan C.M."/>
            <person name="Banfield J.F."/>
        </authorList>
    </citation>
    <scope>NUCLEOTIDE SEQUENCE [LARGE SCALE GENOMIC DNA]</scope>
</reference>
<keyword evidence="3 7" id="KW-0863">Zinc-finger</keyword>
<evidence type="ECO:0000259" key="8">
    <source>
        <dbReference type="PROSITE" id="PS50880"/>
    </source>
</evidence>
<keyword evidence="6 7" id="KW-0234">DNA repair</keyword>
<keyword evidence="5 7" id="KW-0233">DNA recombination</keyword>
<dbReference type="GO" id="GO:0006310">
    <property type="term" value="P:DNA recombination"/>
    <property type="evidence" value="ECO:0007669"/>
    <property type="project" value="UniProtKB-UniRule"/>
</dbReference>
<evidence type="ECO:0000256" key="7">
    <source>
        <dbReference type="HAMAP-Rule" id="MF_00017"/>
    </source>
</evidence>
<gene>
    <name evidence="7" type="primary">recR</name>
    <name evidence="9" type="ORF">COT63_01940</name>
</gene>
<dbReference type="SMART" id="SM00493">
    <property type="entry name" value="TOPRIM"/>
    <property type="match status" value="1"/>
</dbReference>
<dbReference type="Gene3D" id="3.30.60.80">
    <property type="match status" value="1"/>
</dbReference>
<accession>A0A2H0WR04</accession>
<comment type="function">
    <text evidence="7">May play a role in DNA repair. It seems to be involved in an RecBC-independent recombinational process of DNA repair. It may act with RecF and RecO.</text>
</comment>
<evidence type="ECO:0000256" key="3">
    <source>
        <dbReference type="ARBA" id="ARBA00022771"/>
    </source>
</evidence>
<dbReference type="GO" id="GO:0006281">
    <property type="term" value="P:DNA repair"/>
    <property type="evidence" value="ECO:0007669"/>
    <property type="project" value="UniProtKB-UniRule"/>
</dbReference>
<evidence type="ECO:0000256" key="1">
    <source>
        <dbReference type="ARBA" id="ARBA00022723"/>
    </source>
</evidence>
<evidence type="ECO:0000256" key="6">
    <source>
        <dbReference type="ARBA" id="ARBA00023204"/>
    </source>
</evidence>
<feature type="zinc finger region" description="C4-type" evidence="7">
    <location>
        <begin position="57"/>
        <end position="72"/>
    </location>
</feature>
<keyword evidence="2 7" id="KW-0227">DNA damage</keyword>
<name>A0A2H0WR04_9BACT</name>
<keyword evidence="4 7" id="KW-0862">Zinc</keyword>
<comment type="similarity">
    <text evidence="7">Belongs to the RecR family.</text>
</comment>
<dbReference type="InterPro" id="IPR023627">
    <property type="entry name" value="Rcmb_RecR"/>
</dbReference>
<dbReference type="PANTHER" id="PTHR30446">
    <property type="entry name" value="RECOMBINATION PROTEIN RECR"/>
    <property type="match status" value="1"/>
</dbReference>
<feature type="domain" description="Toprim" evidence="8">
    <location>
        <begin position="80"/>
        <end position="182"/>
    </location>
</feature>
<proteinExistence type="inferred from homology"/>
<dbReference type="InterPro" id="IPR034137">
    <property type="entry name" value="TOPRIM_RecR"/>
</dbReference>
<evidence type="ECO:0000256" key="4">
    <source>
        <dbReference type="ARBA" id="ARBA00022833"/>
    </source>
</evidence>
<dbReference type="Pfam" id="PF21175">
    <property type="entry name" value="RecR_C"/>
    <property type="match status" value="1"/>
</dbReference>
<keyword evidence="1 7" id="KW-0479">Metal-binding</keyword>
<protein>
    <recommendedName>
        <fullName evidence="7">Recombination protein RecR</fullName>
    </recommendedName>
</protein>
<evidence type="ECO:0000313" key="10">
    <source>
        <dbReference type="Proteomes" id="UP000231282"/>
    </source>
</evidence>
<evidence type="ECO:0000256" key="5">
    <source>
        <dbReference type="ARBA" id="ARBA00023172"/>
    </source>
</evidence>
<evidence type="ECO:0000313" key="9">
    <source>
        <dbReference type="EMBL" id="PIS15057.1"/>
    </source>
</evidence>
<dbReference type="Pfam" id="PF21176">
    <property type="entry name" value="RecR_HhH"/>
    <property type="match status" value="1"/>
</dbReference>